<sequence>MKGFVLVLIFSLFSLGSLHGQIEFCTGNTGDPIFTENFGTGLTNGPALAPGTTTYSYVNGAPSDGSYTISSFTQYYDWHNTADHTVGDTDGRSLIVNASFTAGEFYRREVSGLCENTTYQFAAWVLNLLPSPNSCPNGGIPINVRFEIWDITDTQLLRSGETGPIGAMTAPLWENYGLVFQTLPGQNEVILKLINNGQGGCGNDLAIDDISFRSCGDRLLLEDEANETSRIVCQEDGATTVQLEATPDFSVFNTHAYQWQESLDGINWADIAGANQATYQSPPLLSDQFYRVKVAEDAVNLANDNCATVSDIYQIEVVPAPLPPSGNPLTEICEGEIGVLQAVVSAGERIDWYGQASGGNPLLSDNREFSPPAAGIYYAETVDVRSGCLSTTRTALELRFVPPPDVEDETLDFCQGTSAFLSAGYVGGTYQWSTGEMSPEILVREPGTYTVLVTNRAGCAETKTIVLEEIIIPRISLVRSDHREIQIEVAEAGDFEYSIDGFNFQNSPNFPDQVGGPYLLVVREKNGCGDSRLNYNHLVIPRFFTPNGDTQNQEFTIEGAAGLSQFRLRIYDRMGQLVFETGDPGIRWSGLREGRPLPSSDYWYVLQADDQVLRGHFTLKR</sequence>
<feature type="chain" id="PRO_5015422837" description="Ig-like domain-containing protein" evidence="1">
    <location>
        <begin position="21"/>
        <end position="621"/>
    </location>
</feature>
<dbReference type="Proteomes" id="UP000239366">
    <property type="component" value="Unassembled WGS sequence"/>
</dbReference>
<dbReference type="AlphaFoldDB" id="A0A2S7T939"/>
<keyword evidence="1" id="KW-0732">Signal</keyword>
<evidence type="ECO:0000256" key="1">
    <source>
        <dbReference type="SAM" id="SignalP"/>
    </source>
</evidence>
<dbReference type="Pfam" id="PF13585">
    <property type="entry name" value="CHU_C"/>
    <property type="match status" value="1"/>
</dbReference>
<evidence type="ECO:0000313" key="3">
    <source>
        <dbReference type="EMBL" id="PQJ16439.1"/>
    </source>
</evidence>
<proteinExistence type="predicted"/>
<dbReference type="Gene3D" id="2.60.40.2700">
    <property type="match status" value="1"/>
</dbReference>
<dbReference type="NCBIfam" id="TIGR04131">
    <property type="entry name" value="Bac_Flav_CTERM"/>
    <property type="match status" value="1"/>
</dbReference>
<dbReference type="Pfam" id="PF19081">
    <property type="entry name" value="Ig_7"/>
    <property type="match status" value="1"/>
</dbReference>
<accession>A0A2S7T939</accession>
<feature type="domain" description="Ig-like" evidence="2">
    <location>
        <begin position="328"/>
        <end position="402"/>
    </location>
</feature>
<dbReference type="EMBL" id="MQVX01000001">
    <property type="protein sequence ID" value="PQJ16439.1"/>
    <property type="molecule type" value="Genomic_DNA"/>
</dbReference>
<dbReference type="InterPro" id="IPR026341">
    <property type="entry name" value="T9SS_type_B"/>
</dbReference>
<keyword evidence="4" id="KW-1185">Reference proteome</keyword>
<gene>
    <name evidence="3" type="ORF">BST99_12585</name>
</gene>
<name>A0A2S7T939_9FLAO</name>
<dbReference type="RefSeq" id="WP_105002113.1">
    <property type="nucleotide sequence ID" value="NZ_MQVX01000001.1"/>
</dbReference>
<protein>
    <recommendedName>
        <fullName evidence="2">Ig-like domain-containing protein</fullName>
    </recommendedName>
</protein>
<organism evidence="3 4">
    <name type="scientific">Aureicoccus marinus</name>
    <dbReference type="NCBI Taxonomy" id="754435"/>
    <lineage>
        <taxon>Bacteria</taxon>
        <taxon>Pseudomonadati</taxon>
        <taxon>Bacteroidota</taxon>
        <taxon>Flavobacteriia</taxon>
        <taxon>Flavobacteriales</taxon>
        <taxon>Flavobacteriaceae</taxon>
        <taxon>Aureicoccus</taxon>
    </lineage>
</organism>
<evidence type="ECO:0000259" key="2">
    <source>
        <dbReference type="Pfam" id="PF19081"/>
    </source>
</evidence>
<dbReference type="OrthoDB" id="1652165at2"/>
<comment type="caution">
    <text evidence="3">The sequence shown here is derived from an EMBL/GenBank/DDBJ whole genome shotgun (WGS) entry which is preliminary data.</text>
</comment>
<dbReference type="InterPro" id="IPR044023">
    <property type="entry name" value="Ig_7"/>
</dbReference>
<reference evidence="4" key="1">
    <citation type="submission" date="2016-11" db="EMBL/GenBank/DDBJ databases">
        <title>Trade-off between light-utilization and light-protection in marine flavobacteria.</title>
        <authorList>
            <person name="Kumagai Y."/>
            <person name="Yoshizawa S."/>
            <person name="Kogure K."/>
        </authorList>
    </citation>
    <scope>NUCLEOTIDE SEQUENCE [LARGE SCALE GENOMIC DNA]</scope>
    <source>
        <strain evidence="4">SG-18</strain>
    </source>
</reference>
<feature type="signal peptide" evidence="1">
    <location>
        <begin position="1"/>
        <end position="20"/>
    </location>
</feature>
<evidence type="ECO:0000313" key="4">
    <source>
        <dbReference type="Proteomes" id="UP000239366"/>
    </source>
</evidence>